<feature type="domain" description="Histidine kinase" evidence="6">
    <location>
        <begin position="231"/>
        <end position="443"/>
    </location>
</feature>
<dbReference type="Proteomes" id="UP001501310">
    <property type="component" value="Unassembled WGS sequence"/>
</dbReference>
<dbReference type="RefSeq" id="WP_344710036.1">
    <property type="nucleotide sequence ID" value="NZ_BAAAZD010000002.1"/>
</dbReference>
<evidence type="ECO:0000256" key="2">
    <source>
        <dbReference type="ARBA" id="ARBA00012438"/>
    </source>
</evidence>
<dbReference type="EC" id="2.7.13.3" evidence="2"/>
<evidence type="ECO:0000256" key="1">
    <source>
        <dbReference type="ARBA" id="ARBA00000085"/>
    </source>
</evidence>
<dbReference type="InterPro" id="IPR003594">
    <property type="entry name" value="HATPase_dom"/>
</dbReference>
<evidence type="ECO:0000313" key="8">
    <source>
        <dbReference type="Proteomes" id="UP001501310"/>
    </source>
</evidence>
<dbReference type="PRINTS" id="PR00344">
    <property type="entry name" value="BCTRLSENSOR"/>
</dbReference>
<dbReference type="InterPro" id="IPR004358">
    <property type="entry name" value="Sig_transdc_His_kin-like_C"/>
</dbReference>
<dbReference type="Pfam" id="PF02518">
    <property type="entry name" value="HATPase_c"/>
    <property type="match status" value="1"/>
</dbReference>
<dbReference type="SMART" id="SM00387">
    <property type="entry name" value="HATPase_c"/>
    <property type="match status" value="1"/>
</dbReference>
<reference evidence="8" key="1">
    <citation type="journal article" date="2019" name="Int. J. Syst. Evol. Microbiol.">
        <title>The Global Catalogue of Microorganisms (GCM) 10K type strain sequencing project: providing services to taxonomists for standard genome sequencing and annotation.</title>
        <authorList>
            <consortium name="The Broad Institute Genomics Platform"/>
            <consortium name="The Broad Institute Genome Sequencing Center for Infectious Disease"/>
            <person name="Wu L."/>
            <person name="Ma J."/>
        </authorList>
    </citation>
    <scope>NUCLEOTIDE SEQUENCE [LARGE SCALE GENOMIC DNA]</scope>
    <source>
        <strain evidence="8">JCM 16603</strain>
    </source>
</reference>
<proteinExistence type="predicted"/>
<comment type="catalytic activity">
    <reaction evidence="1">
        <text>ATP + protein L-histidine = ADP + protein N-phospho-L-histidine.</text>
        <dbReference type="EC" id="2.7.13.3"/>
    </reaction>
</comment>
<accession>A0ABP7S4M3</accession>
<dbReference type="PANTHER" id="PTHR43711:SF1">
    <property type="entry name" value="HISTIDINE KINASE 1"/>
    <property type="match status" value="1"/>
</dbReference>
<keyword evidence="8" id="KW-1185">Reference proteome</keyword>
<evidence type="ECO:0000259" key="6">
    <source>
        <dbReference type="PROSITE" id="PS50109"/>
    </source>
</evidence>
<evidence type="ECO:0000256" key="4">
    <source>
        <dbReference type="ARBA" id="ARBA00022777"/>
    </source>
</evidence>
<dbReference type="CDD" id="cd00075">
    <property type="entry name" value="HATPase"/>
    <property type="match status" value="1"/>
</dbReference>
<gene>
    <name evidence="7" type="ORF">GCM10022211_19070</name>
</gene>
<evidence type="ECO:0000256" key="5">
    <source>
        <dbReference type="ARBA" id="ARBA00023012"/>
    </source>
</evidence>
<dbReference type="InterPro" id="IPR050736">
    <property type="entry name" value="Sensor_HK_Regulatory"/>
</dbReference>
<protein>
    <recommendedName>
        <fullName evidence="2">histidine kinase</fullName>
        <ecNumber evidence="2">2.7.13.3</ecNumber>
    </recommendedName>
</protein>
<evidence type="ECO:0000256" key="3">
    <source>
        <dbReference type="ARBA" id="ARBA00022679"/>
    </source>
</evidence>
<keyword evidence="3" id="KW-0808">Transferase</keyword>
<dbReference type="InterPro" id="IPR005467">
    <property type="entry name" value="His_kinase_dom"/>
</dbReference>
<dbReference type="InterPro" id="IPR036890">
    <property type="entry name" value="HATPase_C_sf"/>
</dbReference>
<name>A0ABP7S4M3_9SPHN</name>
<dbReference type="SUPFAM" id="SSF55874">
    <property type="entry name" value="ATPase domain of HSP90 chaperone/DNA topoisomerase II/histidine kinase"/>
    <property type="match status" value="1"/>
</dbReference>
<keyword evidence="5" id="KW-0902">Two-component regulatory system</keyword>
<dbReference type="Gene3D" id="3.30.565.10">
    <property type="entry name" value="Histidine kinase-like ATPase, C-terminal domain"/>
    <property type="match status" value="1"/>
</dbReference>
<organism evidence="7 8">
    <name type="scientific">Sphingomonas humi</name>
    <dbReference type="NCBI Taxonomy" id="335630"/>
    <lineage>
        <taxon>Bacteria</taxon>
        <taxon>Pseudomonadati</taxon>
        <taxon>Pseudomonadota</taxon>
        <taxon>Alphaproteobacteria</taxon>
        <taxon>Sphingomonadales</taxon>
        <taxon>Sphingomonadaceae</taxon>
        <taxon>Sphingomonas</taxon>
    </lineage>
</organism>
<dbReference type="PROSITE" id="PS50109">
    <property type="entry name" value="HIS_KIN"/>
    <property type="match status" value="1"/>
</dbReference>
<keyword evidence="4" id="KW-0418">Kinase</keyword>
<dbReference type="EMBL" id="BAAAZD010000002">
    <property type="protein sequence ID" value="GAA4006461.1"/>
    <property type="molecule type" value="Genomic_DNA"/>
</dbReference>
<evidence type="ECO:0000313" key="7">
    <source>
        <dbReference type="EMBL" id="GAA4006461.1"/>
    </source>
</evidence>
<sequence length="443" mass="46004">MASLPLQPPVTARIDSAGRLVAADPPLLALQEQAGSKIGAGLVVPQLAALARLASRLAVPITRPVTAANEQEDFDLIVRAEPDSDGVTLVVERWVARPPSRSRWLSGTRVGDEAEAEVRAASEDLVTDQALRIVSVSPGLARRIGQSAELAGQPLARLVRPVEDSEGNLPLLESLSARTEFAGQPALLRPDDVAVLLDGEPRHEEGQFAGYAIRLRNPEAPLAGKGMDLPPLDTLLMEPLASIIGQAEEIAGRSQGPLKTDYAGYGSDIATAARHLLDLLTALGDGASGGANAGAAGETVDLAELVLDAAGLLQADAAPRRITLDVGGEGRLPALGQPRAITQILVNLIGNAVRFSPDGGTVTITLERGDQARVTIADEGPGVAPGDRVRIFERFEQGSDTRGGSAGLGLAISRRLARDMGGEVDLLDLTAPGAAFRLALPPA</sequence>
<dbReference type="PANTHER" id="PTHR43711">
    <property type="entry name" value="TWO-COMPONENT HISTIDINE KINASE"/>
    <property type="match status" value="1"/>
</dbReference>
<comment type="caution">
    <text evidence="7">The sequence shown here is derived from an EMBL/GenBank/DDBJ whole genome shotgun (WGS) entry which is preliminary data.</text>
</comment>